<dbReference type="GO" id="GO:0005615">
    <property type="term" value="C:extracellular space"/>
    <property type="evidence" value="ECO:0007669"/>
    <property type="project" value="TreeGrafter"/>
</dbReference>
<dbReference type="EMBL" id="CM004481">
    <property type="protein sequence ID" value="OCT65657.1"/>
    <property type="molecule type" value="Genomic_DNA"/>
</dbReference>
<feature type="compositionally biased region" description="Polar residues" evidence="1">
    <location>
        <begin position="113"/>
        <end position="127"/>
    </location>
</feature>
<feature type="compositionally biased region" description="Basic and acidic residues" evidence="1">
    <location>
        <begin position="99"/>
        <end position="109"/>
    </location>
</feature>
<feature type="domain" description="Pappalysin-1 SD scarf" evidence="2">
    <location>
        <begin position="72"/>
        <end position="241"/>
    </location>
</feature>
<dbReference type="InterPro" id="IPR043543">
    <property type="entry name" value="PAPPA/PAPPA2"/>
</dbReference>
<dbReference type="GO" id="GO:0004222">
    <property type="term" value="F:metalloendopeptidase activity"/>
    <property type="evidence" value="ECO:0007669"/>
    <property type="project" value="TreeGrafter"/>
</dbReference>
<feature type="region of interest" description="Disordered" evidence="1">
    <location>
        <begin position="91"/>
        <end position="130"/>
    </location>
</feature>
<evidence type="ECO:0000313" key="4">
    <source>
        <dbReference type="Proteomes" id="UP000694892"/>
    </source>
</evidence>
<feature type="non-terminal residue" evidence="3">
    <location>
        <position position="1"/>
    </location>
</feature>
<dbReference type="OMA" id="DCIADDR"/>
<dbReference type="PANTHER" id="PTHR46130:SF2">
    <property type="entry name" value="PAPPALYSIN-1"/>
    <property type="match status" value="1"/>
</dbReference>
<evidence type="ECO:0000256" key="1">
    <source>
        <dbReference type="SAM" id="MobiDB-lite"/>
    </source>
</evidence>
<dbReference type="GO" id="GO:0007166">
    <property type="term" value="P:cell surface receptor signaling pathway"/>
    <property type="evidence" value="ECO:0007669"/>
    <property type="project" value="TreeGrafter"/>
</dbReference>
<accession>A0A974H5L1</accession>
<dbReference type="PANTHER" id="PTHR46130">
    <property type="entry name" value="LAMGL DOMAIN-CONTAINING PROTEIN"/>
    <property type="match status" value="1"/>
</dbReference>
<evidence type="ECO:0000313" key="3">
    <source>
        <dbReference type="EMBL" id="OCT65657.1"/>
    </source>
</evidence>
<dbReference type="Pfam" id="PF25900">
    <property type="entry name" value="PAPPA"/>
    <property type="match status" value="1"/>
</dbReference>
<name>A0A974H5L1_XENLA</name>
<dbReference type="Proteomes" id="UP000694892">
    <property type="component" value="Chromosome 8S"/>
</dbReference>
<proteinExistence type="predicted"/>
<feature type="non-terminal residue" evidence="3">
    <location>
        <position position="274"/>
    </location>
</feature>
<gene>
    <name evidence="3" type="ORF">XELAEV_180418975mg</name>
</gene>
<protein>
    <recommendedName>
        <fullName evidence="2">Pappalysin-1 SD scarf domain-containing protein</fullName>
    </recommendedName>
</protein>
<dbReference type="AlphaFoldDB" id="A0A974H5L1"/>
<reference evidence="4" key="1">
    <citation type="journal article" date="2016" name="Nature">
        <title>Genome evolution in the allotetraploid frog Xenopus laevis.</title>
        <authorList>
            <person name="Session A.M."/>
            <person name="Uno Y."/>
            <person name="Kwon T."/>
            <person name="Chapman J.A."/>
            <person name="Toyoda A."/>
            <person name="Takahashi S."/>
            <person name="Fukui A."/>
            <person name="Hikosaka A."/>
            <person name="Suzuki A."/>
            <person name="Kondo M."/>
            <person name="van Heeringen S.J."/>
            <person name="Quigley I."/>
            <person name="Heinz S."/>
            <person name="Ogino H."/>
            <person name="Ochi H."/>
            <person name="Hellsten U."/>
            <person name="Lyons J.B."/>
            <person name="Simakov O."/>
            <person name="Putnam N."/>
            <person name="Stites J."/>
            <person name="Kuroki Y."/>
            <person name="Tanaka T."/>
            <person name="Michiue T."/>
            <person name="Watanabe M."/>
            <person name="Bogdanovic O."/>
            <person name="Lister R."/>
            <person name="Georgiou G."/>
            <person name="Paranjpe S.S."/>
            <person name="van Kruijsbergen I."/>
            <person name="Shu S."/>
            <person name="Carlson J."/>
            <person name="Kinoshita T."/>
            <person name="Ohta Y."/>
            <person name="Mawaribuchi S."/>
            <person name="Jenkins J."/>
            <person name="Grimwood J."/>
            <person name="Schmutz J."/>
            <person name="Mitros T."/>
            <person name="Mozaffari S.V."/>
            <person name="Suzuki Y."/>
            <person name="Haramoto Y."/>
            <person name="Yamamoto T.S."/>
            <person name="Takagi C."/>
            <person name="Heald R."/>
            <person name="Miller K."/>
            <person name="Haudenschild C."/>
            <person name="Kitzman J."/>
            <person name="Nakayama T."/>
            <person name="Izutsu Y."/>
            <person name="Robert J."/>
            <person name="Fortriede J."/>
            <person name="Burns K."/>
            <person name="Lotay V."/>
            <person name="Karimi K."/>
            <person name="Yasuoka Y."/>
            <person name="Dichmann D.S."/>
            <person name="Flajnik M.F."/>
            <person name="Houston D.W."/>
            <person name="Shendure J."/>
            <person name="DuPasquier L."/>
            <person name="Vize P.D."/>
            <person name="Zorn A.M."/>
            <person name="Ito M."/>
            <person name="Marcotte E.M."/>
            <person name="Wallingford J.B."/>
            <person name="Ito Y."/>
            <person name="Asashima M."/>
            <person name="Ueno N."/>
            <person name="Matsuda Y."/>
            <person name="Veenstra G.J."/>
            <person name="Fujiyama A."/>
            <person name="Harland R.M."/>
            <person name="Taira M."/>
            <person name="Rokhsar D.S."/>
        </authorList>
    </citation>
    <scope>NUCLEOTIDE SEQUENCE [LARGE SCALE GENOMIC DNA]</scope>
    <source>
        <strain evidence="4">J</strain>
    </source>
</reference>
<evidence type="ECO:0000259" key="2">
    <source>
        <dbReference type="Pfam" id="PF25900"/>
    </source>
</evidence>
<dbReference type="GO" id="GO:0006508">
    <property type="term" value="P:proteolysis"/>
    <property type="evidence" value="ECO:0007669"/>
    <property type="project" value="TreeGrafter"/>
</dbReference>
<organism evidence="3 4">
    <name type="scientific">Xenopus laevis</name>
    <name type="common">African clawed frog</name>
    <dbReference type="NCBI Taxonomy" id="8355"/>
    <lineage>
        <taxon>Eukaryota</taxon>
        <taxon>Metazoa</taxon>
        <taxon>Chordata</taxon>
        <taxon>Craniata</taxon>
        <taxon>Vertebrata</taxon>
        <taxon>Euteleostomi</taxon>
        <taxon>Amphibia</taxon>
        <taxon>Batrachia</taxon>
        <taxon>Anura</taxon>
        <taxon>Pipoidea</taxon>
        <taxon>Pipidae</taxon>
        <taxon>Xenopodinae</taxon>
        <taxon>Xenopus</taxon>
        <taxon>Xenopus</taxon>
    </lineage>
</organism>
<sequence>DDCTDSFTPNQVARMHCYLDLVYQSWQPTSKPLPVAIAPQIVERTPASVTLEWFPPIDGHFYEREVGTACHLCADQRVLVQYATNASSPVPCNPSGHWSPREAEGHPDVEQPCETSVRTWSPNSGANHRTVPPTCPEPHGCYLQLEFSNAVVPQSLTIWVTFVNTERDTSGAVVYVKLLMVNGKELSLGTQNIFCDVPLTIKLDNKDINGEVFAIQIYTKDNELEIDAAMINSVPNSPLCASCKPIHYKVLRDPPVEGEFPSFISNLHRRYTDT</sequence>
<dbReference type="InterPro" id="IPR058897">
    <property type="entry name" value="PAPPA_SD_C"/>
</dbReference>